<dbReference type="OrthoDB" id="419598at2759"/>
<dbReference type="OMA" id="DAITITY"/>
<keyword evidence="2" id="KW-0521">NADP</keyword>
<dbReference type="Gene3D" id="3.90.25.10">
    <property type="entry name" value="UDP-galactose 4-epimerase, domain 1"/>
    <property type="match status" value="1"/>
</dbReference>
<dbReference type="GeneID" id="9595652"/>
<dbReference type="HOGENOM" id="CLU_007383_8_2_1"/>
<evidence type="ECO:0000313" key="4">
    <source>
        <dbReference type="EMBL" id="EFJ00150.1"/>
    </source>
</evidence>
<evidence type="ECO:0000259" key="3">
    <source>
        <dbReference type="Pfam" id="PF05368"/>
    </source>
</evidence>
<dbReference type="GO" id="GO:0005634">
    <property type="term" value="C:nucleus"/>
    <property type="evidence" value="ECO:0007669"/>
    <property type="project" value="TreeGrafter"/>
</dbReference>
<sequence length="300" mass="32332">MSRIATVFGATGLQGSSVVQALLQDGTFKPRAVTRNVDSEAARKLVEQGAEVVAADLGDKDAVKKAVEGAECVFVVTLPFSTTVPELVQGTNVVDASKEAGVQFVVFSTLPDAKEMSNGKYPHAAHMNDKAQVQKYLEASGLANASIGTGGFLENTVRPLLGTPFEKTDTGYILNTLAKPHAIGIHTWITRDMGPAVLALFKQYKTRAEEINGQRFVLGVGQSTAEEYAKELAKGLGKPVEVKYKEPRGVPPVDDMFNFTAEYRWYPDVPVLPDPRLGKLGVKQGTVEEFARTVLKAHLG</sequence>
<dbReference type="Pfam" id="PF05368">
    <property type="entry name" value="NmrA"/>
    <property type="match status" value="1"/>
</dbReference>
<dbReference type="PANTHER" id="PTHR42748:SF7">
    <property type="entry name" value="NMRA LIKE REDOX SENSOR 1-RELATED"/>
    <property type="match status" value="1"/>
</dbReference>
<dbReference type="InterPro" id="IPR036291">
    <property type="entry name" value="NAD(P)-bd_dom_sf"/>
</dbReference>
<evidence type="ECO:0000256" key="2">
    <source>
        <dbReference type="ARBA" id="ARBA00022857"/>
    </source>
</evidence>
<reference evidence="4 5" key="1">
    <citation type="journal article" date="2010" name="Nat. Biotechnol.">
        <title>Genome sequence of the model mushroom Schizophyllum commune.</title>
        <authorList>
            <person name="Ohm R.A."/>
            <person name="de Jong J.F."/>
            <person name="Lugones L.G."/>
            <person name="Aerts A."/>
            <person name="Kothe E."/>
            <person name="Stajich J.E."/>
            <person name="de Vries R.P."/>
            <person name="Record E."/>
            <person name="Levasseur A."/>
            <person name="Baker S.E."/>
            <person name="Bartholomew K.A."/>
            <person name="Coutinho P.M."/>
            <person name="Erdmann S."/>
            <person name="Fowler T.J."/>
            <person name="Gathman A.C."/>
            <person name="Lombard V."/>
            <person name="Henrissat B."/>
            <person name="Knabe N."/>
            <person name="Kuees U."/>
            <person name="Lilly W.W."/>
            <person name="Lindquist E."/>
            <person name="Lucas S."/>
            <person name="Magnuson J.K."/>
            <person name="Piumi F."/>
            <person name="Raudaskoski M."/>
            <person name="Salamov A."/>
            <person name="Schmutz J."/>
            <person name="Schwarze F.W.M.R."/>
            <person name="vanKuyk P.A."/>
            <person name="Horton J.S."/>
            <person name="Grigoriev I.V."/>
            <person name="Woesten H.A.B."/>
        </authorList>
    </citation>
    <scope>NUCLEOTIDE SEQUENCE [LARGE SCALE GENOMIC DNA]</scope>
    <source>
        <strain evidence="5">H4-8 / FGSC 9210</strain>
    </source>
</reference>
<dbReference type="AlphaFoldDB" id="D8PW42"/>
<organism evidence="5">
    <name type="scientific">Schizophyllum commune (strain H4-8 / FGSC 9210)</name>
    <name type="common">Split gill fungus</name>
    <dbReference type="NCBI Taxonomy" id="578458"/>
    <lineage>
        <taxon>Eukaryota</taxon>
        <taxon>Fungi</taxon>
        <taxon>Dikarya</taxon>
        <taxon>Basidiomycota</taxon>
        <taxon>Agaricomycotina</taxon>
        <taxon>Agaricomycetes</taxon>
        <taxon>Agaricomycetidae</taxon>
        <taxon>Agaricales</taxon>
        <taxon>Schizophyllaceae</taxon>
        <taxon>Schizophyllum</taxon>
    </lineage>
</organism>
<dbReference type="InterPro" id="IPR008030">
    <property type="entry name" value="NmrA-like"/>
</dbReference>
<dbReference type="SUPFAM" id="SSF51735">
    <property type="entry name" value="NAD(P)-binding Rossmann-fold domains"/>
    <property type="match status" value="1"/>
</dbReference>
<evidence type="ECO:0000256" key="1">
    <source>
        <dbReference type="ARBA" id="ARBA00006328"/>
    </source>
</evidence>
<dbReference type="InParanoid" id="D8PW42"/>
<dbReference type="STRING" id="578458.D8PW42"/>
<dbReference type="RefSeq" id="XP_003035052.1">
    <property type="nucleotide sequence ID" value="XM_003035006.1"/>
</dbReference>
<dbReference type="eggNOG" id="ENOG502RG69">
    <property type="taxonomic scope" value="Eukaryota"/>
</dbReference>
<protein>
    <recommendedName>
        <fullName evidence="3">NmrA-like domain-containing protein</fullName>
    </recommendedName>
</protein>
<name>D8PW42_SCHCM</name>
<dbReference type="Gene3D" id="3.40.50.720">
    <property type="entry name" value="NAD(P)-binding Rossmann-like Domain"/>
    <property type="match status" value="1"/>
</dbReference>
<accession>D8PW42</accession>
<keyword evidence="5" id="KW-1185">Reference proteome</keyword>
<feature type="domain" description="NmrA-like" evidence="3">
    <location>
        <begin position="6"/>
        <end position="244"/>
    </location>
</feature>
<dbReference type="PANTHER" id="PTHR42748">
    <property type="entry name" value="NITROGEN METABOLITE REPRESSION PROTEIN NMRA FAMILY MEMBER"/>
    <property type="match status" value="1"/>
</dbReference>
<evidence type="ECO:0000313" key="5">
    <source>
        <dbReference type="Proteomes" id="UP000007431"/>
    </source>
</evidence>
<dbReference type="InterPro" id="IPR051164">
    <property type="entry name" value="NmrA-like_oxidored"/>
</dbReference>
<proteinExistence type="inferred from homology"/>
<dbReference type="KEGG" id="scm:SCHCO_02606984"/>
<dbReference type="Proteomes" id="UP000007431">
    <property type="component" value="Unassembled WGS sequence"/>
</dbReference>
<dbReference type="VEuPathDB" id="FungiDB:SCHCODRAFT_02606984"/>
<gene>
    <name evidence="4" type="ORF">SCHCODRAFT_232427</name>
</gene>
<dbReference type="EMBL" id="GL377303">
    <property type="protein sequence ID" value="EFJ00150.1"/>
    <property type="molecule type" value="Genomic_DNA"/>
</dbReference>
<comment type="similarity">
    <text evidence="1">Belongs to the NmrA-type oxidoreductase family.</text>
</comment>